<dbReference type="PROSITE" id="PS00584">
    <property type="entry name" value="PFKB_KINASES_2"/>
    <property type="match status" value="1"/>
</dbReference>
<evidence type="ECO:0000313" key="4">
    <source>
        <dbReference type="EMBL" id="GGG86055.1"/>
    </source>
</evidence>
<gene>
    <name evidence="4" type="ORF">GCM10011585_32470</name>
</gene>
<dbReference type="Gene3D" id="3.40.1190.20">
    <property type="match status" value="1"/>
</dbReference>
<name>A0A917M9F4_9BACT</name>
<dbReference type="InterPro" id="IPR052562">
    <property type="entry name" value="Ketohexokinase-related"/>
</dbReference>
<evidence type="ECO:0000313" key="5">
    <source>
        <dbReference type="Proteomes" id="UP000647241"/>
    </source>
</evidence>
<keyword evidence="2" id="KW-0418">Kinase</keyword>
<reference evidence="4" key="1">
    <citation type="journal article" date="2014" name="Int. J. Syst. Evol. Microbiol.">
        <title>Complete genome sequence of Corynebacterium casei LMG S-19264T (=DSM 44701T), isolated from a smear-ripened cheese.</title>
        <authorList>
            <consortium name="US DOE Joint Genome Institute (JGI-PGF)"/>
            <person name="Walter F."/>
            <person name="Albersmeier A."/>
            <person name="Kalinowski J."/>
            <person name="Ruckert C."/>
        </authorList>
    </citation>
    <scope>NUCLEOTIDE SEQUENCE</scope>
    <source>
        <strain evidence="4">CGMCC 1.12997</strain>
    </source>
</reference>
<reference evidence="4" key="2">
    <citation type="submission" date="2020-09" db="EMBL/GenBank/DDBJ databases">
        <authorList>
            <person name="Sun Q."/>
            <person name="Zhou Y."/>
        </authorList>
    </citation>
    <scope>NUCLEOTIDE SEQUENCE</scope>
    <source>
        <strain evidence="4">CGMCC 1.12997</strain>
    </source>
</reference>
<dbReference type="PANTHER" id="PTHR42774:SF3">
    <property type="entry name" value="KETOHEXOKINASE"/>
    <property type="match status" value="1"/>
</dbReference>
<dbReference type="InterPro" id="IPR002173">
    <property type="entry name" value="Carboh/pur_kinase_PfkB_CS"/>
</dbReference>
<dbReference type="EMBL" id="BMGT01000003">
    <property type="protein sequence ID" value="GGG86055.1"/>
    <property type="molecule type" value="Genomic_DNA"/>
</dbReference>
<dbReference type="PANTHER" id="PTHR42774">
    <property type="entry name" value="PHOSPHOTRANSFERASE SYSTEM TRANSPORT PROTEIN"/>
    <property type="match status" value="1"/>
</dbReference>
<dbReference type="InterPro" id="IPR029056">
    <property type="entry name" value="Ribokinase-like"/>
</dbReference>
<feature type="domain" description="Carbohydrate kinase PfkB" evidence="3">
    <location>
        <begin position="21"/>
        <end position="287"/>
    </location>
</feature>
<keyword evidence="1" id="KW-0808">Transferase</keyword>
<dbReference type="GO" id="GO:0016301">
    <property type="term" value="F:kinase activity"/>
    <property type="evidence" value="ECO:0007669"/>
    <property type="project" value="UniProtKB-KW"/>
</dbReference>
<dbReference type="AlphaFoldDB" id="A0A917M9F4"/>
<comment type="caution">
    <text evidence="4">The sequence shown here is derived from an EMBL/GenBank/DDBJ whole genome shotgun (WGS) entry which is preliminary data.</text>
</comment>
<dbReference type="Pfam" id="PF00294">
    <property type="entry name" value="PfkB"/>
    <property type="match status" value="1"/>
</dbReference>
<evidence type="ECO:0000259" key="3">
    <source>
        <dbReference type="Pfam" id="PF00294"/>
    </source>
</evidence>
<organism evidence="4 5">
    <name type="scientific">Edaphobacter dinghuensis</name>
    <dbReference type="NCBI Taxonomy" id="1560005"/>
    <lineage>
        <taxon>Bacteria</taxon>
        <taxon>Pseudomonadati</taxon>
        <taxon>Acidobacteriota</taxon>
        <taxon>Terriglobia</taxon>
        <taxon>Terriglobales</taxon>
        <taxon>Acidobacteriaceae</taxon>
        <taxon>Edaphobacter</taxon>
    </lineage>
</organism>
<dbReference type="Proteomes" id="UP000647241">
    <property type="component" value="Unassembled WGS sequence"/>
</dbReference>
<proteinExistence type="predicted"/>
<keyword evidence="5" id="KW-1185">Reference proteome</keyword>
<protein>
    <submittedName>
        <fullName evidence="4">Ribokinase</fullName>
    </submittedName>
</protein>
<evidence type="ECO:0000256" key="2">
    <source>
        <dbReference type="ARBA" id="ARBA00022777"/>
    </source>
</evidence>
<accession>A0A917M9F4</accession>
<dbReference type="InterPro" id="IPR011611">
    <property type="entry name" value="PfkB_dom"/>
</dbReference>
<dbReference type="SUPFAM" id="SSF53613">
    <property type="entry name" value="Ribokinase-like"/>
    <property type="match status" value="1"/>
</dbReference>
<evidence type="ECO:0000256" key="1">
    <source>
        <dbReference type="ARBA" id="ARBA00022679"/>
    </source>
</evidence>
<sequence length="333" mass="36039">MRKSSKVDLVGVGLNATDTVIPLADYPTRGSKVEFSAADVMPGGQVASTVVACQLWGMSTRYIGSLGDDSAATLHHNAFADAGVETQIITVSECASRQSLILVDGGGERTVLWRKDERLDLRPELLDREWVVNARALHVDGYDTATATLAAGWAREAGIPVIADLDELYPGVEQLLEKIDYLIVSRDFPCRLMKEPRLETALRMMQRRYGCRLTAATLGQDGVLAWDGSQFHYTSAYRVPVVDTTGAGDTFHAGFIYGLLQEWPLDRQLDFACAAAALNCMAVGARGGIRSVETIEELMATGSHYPNASHASIVMEEQVAVAAFSSVRAGSHE</sequence>
<dbReference type="RefSeq" id="WP_188555188.1">
    <property type="nucleotide sequence ID" value="NZ_BMGT01000003.1"/>
</dbReference>